<evidence type="ECO:0008006" key="4">
    <source>
        <dbReference type="Google" id="ProtNLM"/>
    </source>
</evidence>
<feature type="transmembrane region" description="Helical" evidence="1">
    <location>
        <begin position="43"/>
        <end position="64"/>
    </location>
</feature>
<keyword evidence="1" id="KW-0812">Transmembrane</keyword>
<dbReference type="Proteomes" id="UP000064249">
    <property type="component" value="Unassembled WGS sequence"/>
</dbReference>
<proteinExistence type="predicted"/>
<dbReference type="EMBL" id="LGFU01000144">
    <property type="protein sequence ID" value="KUK45812.1"/>
    <property type="molecule type" value="Genomic_DNA"/>
</dbReference>
<evidence type="ECO:0000313" key="2">
    <source>
        <dbReference type="EMBL" id="KUK45812.1"/>
    </source>
</evidence>
<accession>A0A101FWX8</accession>
<evidence type="ECO:0000313" key="3">
    <source>
        <dbReference type="Proteomes" id="UP000064249"/>
    </source>
</evidence>
<evidence type="ECO:0000256" key="1">
    <source>
        <dbReference type="SAM" id="Phobius"/>
    </source>
</evidence>
<feature type="transmembrane region" description="Helical" evidence="1">
    <location>
        <begin position="16"/>
        <end position="37"/>
    </location>
</feature>
<dbReference type="AlphaFoldDB" id="A0A101FWX8"/>
<reference evidence="2 3" key="1">
    <citation type="journal article" date="2015" name="MBio">
        <title>Genome-Resolved Metagenomic Analysis Reveals Roles for Candidate Phyla and Other Microbial Community Members in Biogeochemical Transformations in Oil Reservoirs.</title>
        <authorList>
            <person name="Hu P."/>
            <person name="Tom L."/>
            <person name="Singh A."/>
            <person name="Thomas B.C."/>
            <person name="Baker B.J."/>
            <person name="Piceno Y.M."/>
            <person name="Andersen G.L."/>
            <person name="Banfield J.F."/>
        </authorList>
    </citation>
    <scope>NUCLEOTIDE SEQUENCE [LARGE SCALE GENOMIC DNA]</scope>
    <source>
        <strain evidence="2">46_16</strain>
    </source>
</reference>
<sequence length="232" mass="25869">MKQITNDTLIARNKKIGNITSILGIAILIGGLILNIRPDPTRTLLSLGALIVGFVVAQISTSFVTRFGRSPRYDEIIASNLSKLNNEYTFFVYTSPVPMLLTSPHGIWIPVPVSVGGEIYYDGKWRQKGGNVMMKLFGQENLSKPEKDVAAREAQVRKFLEENLGKDSIPPINNILVSLHPKAIIGNVEDAPTPIVEVEALRRTIRKVDRKREEEISPELLNKINDLLKSEK</sequence>
<organism evidence="2 3">
    <name type="scientific">Anaerolinea thermophila</name>
    <dbReference type="NCBI Taxonomy" id="167964"/>
    <lineage>
        <taxon>Bacteria</taxon>
        <taxon>Bacillati</taxon>
        <taxon>Chloroflexota</taxon>
        <taxon>Anaerolineae</taxon>
        <taxon>Anaerolineales</taxon>
        <taxon>Anaerolineaceae</taxon>
        <taxon>Anaerolinea</taxon>
    </lineage>
</organism>
<name>A0A101FWX8_9CHLR</name>
<protein>
    <recommendedName>
        <fullName evidence="4">NERD domain-containing protein</fullName>
    </recommendedName>
</protein>
<keyword evidence="1" id="KW-1133">Transmembrane helix</keyword>
<keyword evidence="1" id="KW-0472">Membrane</keyword>
<comment type="caution">
    <text evidence="2">The sequence shown here is derived from an EMBL/GenBank/DDBJ whole genome shotgun (WGS) entry which is preliminary data.</text>
</comment>
<gene>
    <name evidence="2" type="ORF">XD73_1316</name>
</gene>